<accession>A0A8H7I4G2</accession>
<dbReference type="PROSITE" id="PS50893">
    <property type="entry name" value="ABC_TRANSPORTER_2"/>
    <property type="match status" value="2"/>
</dbReference>
<evidence type="ECO:0000256" key="5">
    <source>
        <dbReference type="ARBA" id="ARBA00022737"/>
    </source>
</evidence>
<dbReference type="CDD" id="cd18606">
    <property type="entry name" value="ABC_6TM_YOR1_D2_like"/>
    <property type="match status" value="1"/>
</dbReference>
<feature type="transmembrane region" description="Helical" evidence="11">
    <location>
        <begin position="903"/>
        <end position="920"/>
    </location>
</feature>
<dbReference type="GO" id="GO:0140359">
    <property type="term" value="F:ABC-type transporter activity"/>
    <property type="evidence" value="ECO:0007669"/>
    <property type="project" value="InterPro"/>
</dbReference>
<keyword evidence="3" id="KW-0813">Transport</keyword>
<feature type="region of interest" description="Disordered" evidence="10">
    <location>
        <begin position="730"/>
        <end position="759"/>
    </location>
</feature>
<keyword evidence="5" id="KW-0677">Repeat</keyword>
<dbReference type="Proteomes" id="UP000614334">
    <property type="component" value="Unassembled WGS sequence"/>
</dbReference>
<sequence length="1304" mass="144012">MSGLEHARHDLDAGNGNERYRRHWYQLWMPSTRPAPPPASLADASMTPLAGATFFSVLTYAWLTPLMTLGWQRTLQAPDLWRVQVEEEAGVFKVIGDVSQLMAPLLTKAIIQFAQERSRGDSNAPHIGRGIGLAFGLPLLTICASVCTHQFFWRSMTTGVAARAALIASLYSRGLRFGPGERQYDLVNHVSTDVSRIGFCAQWFHAIWTAPIQISICLILLCLQLGPAALAGFSLFAFLIPIQKTLMSYQLRIRKKSMVHTDSRASLLRELLGSMKIVKVCAYEAQFEDRLEKTRKQELRAIRSIVFIKAANQAVAFAIPTLAAVLSFVTYAATHDEGLDPAVIFPSMALFQMLRQPLMFLPRALSSAVDAKNALSRLKPIFLTKTIDTQLHVDLNQKDALVVENAEWVWCHQPETKGAKGKEEKQDKATKGKGHETDPQRTTTDVSFRVADVSLNIPRGSIVGIAGPVGSGKSSLLLGLLGEMPQTRGRVSFGAKPPTVLKWRGSKMRLCHHVSQRDNIIFGRPWDEERYWTSIRDASLETDLELLPDGDLTEIGEKGIKKKICREDKNSKFGDSNIGPALTDSARRVNIARALYDNAAEIFLLDDPLSAVDAHVGHALFHNAILNNLKARGKTVLLVTHALHFLPAVDHVYTLERFFSTAPLDPGDFSKRADLSEDQITLNRGSPTPTLSVSGPSVESGRIAEQGTYEQLLRSGGAFAKLVEDFGNGEGHENGDALHEGLKETGKEPKPKPEKSLKAAGTGKLEGRLIKAEKRTTGSVEWSAQGCFAVNNYWLVWWQNNTFNQPSPIYMVGYAALGLGYAVFALVMGIALGCLTYESSKHLYRQSLSQVFHAPMSFFDTTVSRQDRHSPAEIDRFVKPLGRILGVFGKDVDTMDNGLSDSIRMFIFTISSAITSVVMITILEYYFVALAVFILILYQYFAAFYRASARELKRLDSNLRSLLYSHFSESLTGLATIRAYGEVNHFLKDNTYYIDLENRALFLTCANQRWLAIRLDFLGSLLVFSAGVMSVVGIHGISPSEIGLVLSTLTSLVQVMGMMTRQSAEVENYMNSVERSRCSLISTFSIEIHIFVTSPSQNMANPREIEFRDLVMSYRPGLPPVLRGVSLHVRGGEKIGVVGRTGAGTIRSNMDPFGEYDDATLHDALRRSHLLGQSISALSLDSPITAEGANLSVGQRSLLSFARALVKQSRVLVLDEATASVDLETDSKIQATIKTEFSDRTILCIAHRLRTIINYDRVVVMDQGQIVEVGAPLHLFSNDSGIFRSMCDQSGIDAQEIIRSTGAP</sequence>
<dbReference type="EMBL" id="JACYCF010000019">
    <property type="protein sequence ID" value="KAF8750785.1"/>
    <property type="molecule type" value="Genomic_DNA"/>
</dbReference>
<dbReference type="CDD" id="cd18597">
    <property type="entry name" value="ABC_6TM_YOR1_D1_like"/>
    <property type="match status" value="1"/>
</dbReference>
<dbReference type="SUPFAM" id="SSF52540">
    <property type="entry name" value="P-loop containing nucleoside triphosphate hydrolases"/>
    <property type="match status" value="2"/>
</dbReference>
<keyword evidence="9 11" id="KW-0472">Membrane</keyword>
<keyword evidence="7" id="KW-0067">ATP-binding</keyword>
<dbReference type="Gene3D" id="3.40.50.300">
    <property type="entry name" value="P-loop containing nucleotide triphosphate hydrolases"/>
    <property type="match status" value="3"/>
</dbReference>
<comment type="similarity">
    <text evidence="2">Belongs to the ABC transporter superfamily. ABCC family. Conjugate transporter (TC 3.A.1.208) subfamily.</text>
</comment>
<dbReference type="FunFam" id="1.20.1560.10:FF:000013">
    <property type="entry name" value="ABC transporter C family member 2"/>
    <property type="match status" value="1"/>
</dbReference>
<feature type="domain" description="ABC transmembrane type-1" evidence="13">
    <location>
        <begin position="784"/>
        <end position="1068"/>
    </location>
</feature>
<feature type="transmembrane region" description="Helical" evidence="11">
    <location>
        <begin position="809"/>
        <end position="837"/>
    </location>
</feature>
<dbReference type="InterPro" id="IPR003439">
    <property type="entry name" value="ABC_transporter-like_ATP-bd"/>
</dbReference>
<dbReference type="SMART" id="SM00382">
    <property type="entry name" value="AAA"/>
    <property type="match status" value="2"/>
</dbReference>
<dbReference type="InterPro" id="IPR017871">
    <property type="entry name" value="ABC_transporter-like_CS"/>
</dbReference>
<comment type="subcellular location">
    <subcellularLocation>
        <location evidence="1">Membrane</location>
        <topology evidence="1">Multi-pass membrane protein</topology>
    </subcellularLocation>
</comment>
<dbReference type="GO" id="GO:0016020">
    <property type="term" value="C:membrane"/>
    <property type="evidence" value="ECO:0007669"/>
    <property type="project" value="UniProtKB-SubCell"/>
</dbReference>
<keyword evidence="8 11" id="KW-1133">Transmembrane helix</keyword>
<dbReference type="Pfam" id="PF00664">
    <property type="entry name" value="ABC_membrane"/>
    <property type="match status" value="2"/>
</dbReference>
<dbReference type="PROSITE" id="PS50929">
    <property type="entry name" value="ABC_TM1F"/>
    <property type="match status" value="2"/>
</dbReference>
<dbReference type="InterPro" id="IPR011527">
    <property type="entry name" value="ABC1_TM_dom"/>
</dbReference>
<feature type="transmembrane region" description="Helical" evidence="11">
    <location>
        <begin position="212"/>
        <end position="242"/>
    </location>
</feature>
<feature type="transmembrane region" description="Helical" evidence="11">
    <location>
        <begin position="44"/>
        <end position="63"/>
    </location>
</feature>
<feature type="transmembrane region" description="Helical" evidence="11">
    <location>
        <begin position="131"/>
        <end position="153"/>
    </location>
</feature>
<feature type="domain" description="ABC transporter" evidence="12">
    <location>
        <begin position="1105"/>
        <end position="1288"/>
    </location>
</feature>
<evidence type="ECO:0000256" key="1">
    <source>
        <dbReference type="ARBA" id="ARBA00004141"/>
    </source>
</evidence>
<name>A0A8H7I4G2_9AGAM</name>
<dbReference type="InterPro" id="IPR050173">
    <property type="entry name" value="ABC_transporter_C-like"/>
</dbReference>
<feature type="domain" description="ABC transmembrane type-1" evidence="13">
    <location>
        <begin position="89"/>
        <end position="370"/>
    </location>
</feature>
<gene>
    <name evidence="14" type="ORF">RHS01_09039</name>
</gene>
<keyword evidence="6" id="KW-0547">Nucleotide-binding</keyword>
<dbReference type="PANTHER" id="PTHR24223">
    <property type="entry name" value="ATP-BINDING CASSETTE SUB-FAMILY C"/>
    <property type="match status" value="1"/>
</dbReference>
<comment type="caution">
    <text evidence="14">The sequence shown here is derived from an EMBL/GenBank/DDBJ whole genome shotgun (WGS) entry which is preliminary data.</text>
</comment>
<evidence type="ECO:0000256" key="11">
    <source>
        <dbReference type="SAM" id="Phobius"/>
    </source>
</evidence>
<dbReference type="InterPro" id="IPR003593">
    <property type="entry name" value="AAA+_ATPase"/>
</dbReference>
<evidence type="ECO:0000313" key="14">
    <source>
        <dbReference type="EMBL" id="KAF8750785.1"/>
    </source>
</evidence>
<dbReference type="PROSITE" id="PS00211">
    <property type="entry name" value="ABC_TRANSPORTER_1"/>
    <property type="match status" value="1"/>
</dbReference>
<evidence type="ECO:0000256" key="2">
    <source>
        <dbReference type="ARBA" id="ARBA00009726"/>
    </source>
</evidence>
<dbReference type="PANTHER" id="PTHR24223:SF456">
    <property type="entry name" value="MULTIDRUG RESISTANCE-ASSOCIATED PROTEIN LETHAL(2)03659"/>
    <property type="match status" value="1"/>
</dbReference>
<proteinExistence type="inferred from homology"/>
<protein>
    <submittedName>
        <fullName evidence="14">ABC protein</fullName>
    </submittedName>
</protein>
<feature type="compositionally biased region" description="Basic and acidic residues" evidence="10">
    <location>
        <begin position="730"/>
        <end position="757"/>
    </location>
</feature>
<dbReference type="InterPro" id="IPR027417">
    <property type="entry name" value="P-loop_NTPase"/>
</dbReference>
<feature type="region of interest" description="Disordered" evidence="10">
    <location>
        <begin position="414"/>
        <end position="442"/>
    </location>
</feature>
<organism evidence="14 15">
    <name type="scientific">Rhizoctonia solani</name>
    <dbReference type="NCBI Taxonomy" id="456999"/>
    <lineage>
        <taxon>Eukaryota</taxon>
        <taxon>Fungi</taxon>
        <taxon>Dikarya</taxon>
        <taxon>Basidiomycota</taxon>
        <taxon>Agaricomycotina</taxon>
        <taxon>Agaricomycetes</taxon>
        <taxon>Cantharellales</taxon>
        <taxon>Ceratobasidiaceae</taxon>
        <taxon>Rhizoctonia</taxon>
    </lineage>
</organism>
<dbReference type="Gene3D" id="1.20.1560.10">
    <property type="entry name" value="ABC transporter type 1, transmembrane domain"/>
    <property type="match status" value="2"/>
</dbReference>
<dbReference type="InterPro" id="IPR036640">
    <property type="entry name" value="ABC1_TM_sf"/>
</dbReference>
<evidence type="ECO:0000256" key="6">
    <source>
        <dbReference type="ARBA" id="ARBA00022741"/>
    </source>
</evidence>
<feature type="domain" description="ABC transporter" evidence="12">
    <location>
        <begin position="434"/>
        <end position="682"/>
    </location>
</feature>
<evidence type="ECO:0000256" key="3">
    <source>
        <dbReference type="ARBA" id="ARBA00022448"/>
    </source>
</evidence>
<feature type="transmembrane region" description="Helical" evidence="11">
    <location>
        <begin position="926"/>
        <end position="945"/>
    </location>
</feature>
<evidence type="ECO:0000256" key="4">
    <source>
        <dbReference type="ARBA" id="ARBA00022692"/>
    </source>
</evidence>
<feature type="transmembrane region" description="Helical" evidence="11">
    <location>
        <begin position="1017"/>
        <end position="1036"/>
    </location>
</feature>
<keyword evidence="4 11" id="KW-0812">Transmembrane</keyword>
<evidence type="ECO:0000259" key="12">
    <source>
        <dbReference type="PROSITE" id="PS50893"/>
    </source>
</evidence>
<dbReference type="Pfam" id="PF00005">
    <property type="entry name" value="ABC_tran"/>
    <property type="match status" value="2"/>
</dbReference>
<reference evidence="14" key="1">
    <citation type="submission" date="2020-09" db="EMBL/GenBank/DDBJ databases">
        <title>Comparative genome analyses of four rice-infecting Rhizoctonia solani isolates reveal extensive enrichment of homogalacturonan modification genes.</title>
        <authorList>
            <person name="Lee D.-Y."/>
            <person name="Jeon J."/>
            <person name="Kim K.-T."/>
            <person name="Cheong K."/>
            <person name="Song H."/>
            <person name="Choi G."/>
            <person name="Ko J."/>
            <person name="Opiyo S.O."/>
            <person name="Zuo S."/>
            <person name="Madhav S."/>
            <person name="Lee Y.-H."/>
            <person name="Wang G.-L."/>
        </authorList>
    </citation>
    <scope>NUCLEOTIDE SEQUENCE</scope>
    <source>
        <strain evidence="14">AG1-IA B2</strain>
    </source>
</reference>
<evidence type="ECO:0000313" key="15">
    <source>
        <dbReference type="Proteomes" id="UP000614334"/>
    </source>
</evidence>
<evidence type="ECO:0000256" key="10">
    <source>
        <dbReference type="SAM" id="MobiDB-lite"/>
    </source>
</evidence>
<dbReference type="GO" id="GO:0005524">
    <property type="term" value="F:ATP binding"/>
    <property type="evidence" value="ECO:0007669"/>
    <property type="project" value="UniProtKB-KW"/>
</dbReference>
<evidence type="ECO:0000256" key="8">
    <source>
        <dbReference type="ARBA" id="ARBA00022989"/>
    </source>
</evidence>
<dbReference type="SUPFAM" id="SSF90123">
    <property type="entry name" value="ABC transporter transmembrane region"/>
    <property type="match status" value="2"/>
</dbReference>
<evidence type="ECO:0000256" key="9">
    <source>
        <dbReference type="ARBA" id="ARBA00023136"/>
    </source>
</evidence>
<dbReference type="GO" id="GO:0016887">
    <property type="term" value="F:ATP hydrolysis activity"/>
    <property type="evidence" value="ECO:0007669"/>
    <property type="project" value="InterPro"/>
</dbReference>
<feature type="compositionally biased region" description="Basic and acidic residues" evidence="10">
    <location>
        <begin position="414"/>
        <end position="439"/>
    </location>
</feature>
<evidence type="ECO:0000256" key="7">
    <source>
        <dbReference type="ARBA" id="ARBA00022840"/>
    </source>
</evidence>
<evidence type="ECO:0000259" key="13">
    <source>
        <dbReference type="PROSITE" id="PS50929"/>
    </source>
</evidence>